<protein>
    <recommendedName>
        <fullName evidence="3">DUF3800 domain-containing protein</fullName>
    </recommendedName>
</protein>
<evidence type="ECO:0000313" key="2">
    <source>
        <dbReference type="Proteomes" id="UP001601444"/>
    </source>
</evidence>
<name>A0ABW6PWT5_9NOCA</name>
<dbReference type="Proteomes" id="UP001601444">
    <property type="component" value="Unassembled WGS sequence"/>
</dbReference>
<organism evidence="1 2">
    <name type="scientific">Nocardia thailandica</name>
    <dbReference type="NCBI Taxonomy" id="257275"/>
    <lineage>
        <taxon>Bacteria</taxon>
        <taxon>Bacillati</taxon>
        <taxon>Actinomycetota</taxon>
        <taxon>Actinomycetes</taxon>
        <taxon>Mycobacteriales</taxon>
        <taxon>Nocardiaceae</taxon>
        <taxon>Nocardia</taxon>
    </lineage>
</organism>
<reference evidence="1 2" key="1">
    <citation type="submission" date="2024-10" db="EMBL/GenBank/DDBJ databases">
        <title>The Natural Products Discovery Center: Release of the First 8490 Sequenced Strains for Exploring Actinobacteria Biosynthetic Diversity.</title>
        <authorList>
            <person name="Kalkreuter E."/>
            <person name="Kautsar S.A."/>
            <person name="Yang D."/>
            <person name="Bader C.D."/>
            <person name="Teijaro C.N."/>
            <person name="Fluegel L."/>
            <person name="Davis C.M."/>
            <person name="Simpson J.R."/>
            <person name="Lauterbach L."/>
            <person name="Steele A.D."/>
            <person name="Gui C."/>
            <person name="Meng S."/>
            <person name="Li G."/>
            <person name="Viehrig K."/>
            <person name="Ye F."/>
            <person name="Su P."/>
            <person name="Kiefer A.F."/>
            <person name="Nichols A."/>
            <person name="Cepeda A.J."/>
            <person name="Yan W."/>
            <person name="Fan B."/>
            <person name="Jiang Y."/>
            <person name="Adhikari A."/>
            <person name="Zheng C.-J."/>
            <person name="Schuster L."/>
            <person name="Cowan T.M."/>
            <person name="Smanski M.J."/>
            <person name="Chevrette M.G."/>
            <person name="De Carvalho L.P.S."/>
            <person name="Shen B."/>
        </authorList>
    </citation>
    <scope>NUCLEOTIDE SEQUENCE [LARGE SCALE GENOMIC DNA]</scope>
    <source>
        <strain evidence="1 2">NPDC004045</strain>
    </source>
</reference>
<evidence type="ECO:0008006" key="3">
    <source>
        <dbReference type="Google" id="ProtNLM"/>
    </source>
</evidence>
<gene>
    <name evidence="1" type="ORF">ACFYTF_29020</name>
</gene>
<accession>A0ABW6PWT5</accession>
<evidence type="ECO:0000313" key="1">
    <source>
        <dbReference type="EMBL" id="MFF0546886.1"/>
    </source>
</evidence>
<keyword evidence="2" id="KW-1185">Reference proteome</keyword>
<proteinExistence type="predicted"/>
<dbReference type="RefSeq" id="WP_387703071.1">
    <property type="nucleotide sequence ID" value="NZ_JBIAMX010000028.1"/>
</dbReference>
<sequence>MDQNAARRVIVDDAYRRSRGPVAFLDESYQVPDPVVAPAETFYIFTAVVVEFDQMDELRRGLVEIAGSTWWHTTKALMDNDGRAKTRDMLEFLGEGPETCIIAFQVPVDGVDHDGEIARRACYRGLAIELAAGHAEVWDPVDLFVLEERNQQNFRSKDKLNHKELIAEKQIPQPTRLLQTSPAVERLLWLPDLVSSAYRRTLTHSDDTKTLFDAVKDHVHFVNPVG</sequence>
<dbReference type="EMBL" id="JBIAMX010000028">
    <property type="protein sequence ID" value="MFF0546886.1"/>
    <property type="molecule type" value="Genomic_DNA"/>
</dbReference>
<comment type="caution">
    <text evidence="1">The sequence shown here is derived from an EMBL/GenBank/DDBJ whole genome shotgun (WGS) entry which is preliminary data.</text>
</comment>